<protein>
    <submittedName>
        <fullName evidence="2">Uncharacterized protein</fullName>
    </submittedName>
</protein>
<proteinExistence type="predicted"/>
<reference evidence="2 3" key="1">
    <citation type="submission" date="2019-07" db="EMBL/GenBank/DDBJ databases">
        <title>R&amp;d 2014.</title>
        <authorList>
            <person name="Klenk H.-P."/>
        </authorList>
    </citation>
    <scope>NUCLEOTIDE SEQUENCE [LARGE SCALE GENOMIC DNA]</scope>
    <source>
        <strain evidence="2 3">DSM 43868</strain>
    </source>
</reference>
<dbReference type="AlphaFoldDB" id="A0A562HU25"/>
<accession>A0A562HU25</accession>
<organism evidence="2 3">
    <name type="scientific">Micromonospora olivasterospora</name>
    <dbReference type="NCBI Taxonomy" id="1880"/>
    <lineage>
        <taxon>Bacteria</taxon>
        <taxon>Bacillati</taxon>
        <taxon>Actinomycetota</taxon>
        <taxon>Actinomycetes</taxon>
        <taxon>Micromonosporales</taxon>
        <taxon>Micromonosporaceae</taxon>
        <taxon>Micromonospora</taxon>
    </lineage>
</organism>
<evidence type="ECO:0000256" key="1">
    <source>
        <dbReference type="SAM" id="MobiDB-lite"/>
    </source>
</evidence>
<evidence type="ECO:0000313" key="2">
    <source>
        <dbReference type="EMBL" id="TWH62269.1"/>
    </source>
</evidence>
<comment type="caution">
    <text evidence="2">The sequence shown here is derived from an EMBL/GenBank/DDBJ whole genome shotgun (WGS) entry which is preliminary data.</text>
</comment>
<feature type="compositionally biased region" description="Basic and acidic residues" evidence="1">
    <location>
        <begin position="31"/>
        <end position="50"/>
    </location>
</feature>
<gene>
    <name evidence="2" type="ORF">JD77_06320</name>
</gene>
<feature type="region of interest" description="Disordered" evidence="1">
    <location>
        <begin position="26"/>
        <end position="50"/>
    </location>
</feature>
<sequence length="79" mass="8933">MDAIYADGRGAAHNISCRRVLGPTGCTHPVRGRERDGKAHRPPESAKHRARGEFDQQFIGAREMNAAELKRFEAWEMTR</sequence>
<dbReference type="EMBL" id="VLKE01000002">
    <property type="protein sequence ID" value="TWH62269.1"/>
    <property type="molecule type" value="Genomic_DNA"/>
</dbReference>
<dbReference type="OrthoDB" id="4554604at2"/>
<name>A0A562HU25_MICOL</name>
<evidence type="ECO:0000313" key="3">
    <source>
        <dbReference type="Proteomes" id="UP000319825"/>
    </source>
</evidence>
<keyword evidence="3" id="KW-1185">Reference proteome</keyword>
<dbReference type="Proteomes" id="UP000319825">
    <property type="component" value="Unassembled WGS sequence"/>
</dbReference>